<dbReference type="Proteomes" id="UP001143474">
    <property type="component" value="Unassembled WGS sequence"/>
</dbReference>
<dbReference type="Gene3D" id="1.10.10.10">
    <property type="entry name" value="Winged helix-like DNA-binding domain superfamily/Winged helix DNA-binding domain"/>
    <property type="match status" value="1"/>
</dbReference>
<dbReference type="Pfam" id="PF03551">
    <property type="entry name" value="PadR"/>
    <property type="match status" value="1"/>
</dbReference>
<dbReference type="InterPro" id="IPR036388">
    <property type="entry name" value="WH-like_DNA-bd_sf"/>
</dbReference>
<dbReference type="EMBL" id="BSEV01000013">
    <property type="protein sequence ID" value="GLK11832.1"/>
    <property type="molecule type" value="Genomic_DNA"/>
</dbReference>
<evidence type="ECO:0000313" key="2">
    <source>
        <dbReference type="EMBL" id="GLK11832.1"/>
    </source>
</evidence>
<feature type="domain" description="Transcription regulator PadR N-terminal" evidence="1">
    <location>
        <begin position="16"/>
        <end position="91"/>
    </location>
</feature>
<dbReference type="AlphaFoldDB" id="A0A9W6MF59"/>
<dbReference type="InterPro" id="IPR036390">
    <property type="entry name" value="WH_DNA-bd_sf"/>
</dbReference>
<protein>
    <submittedName>
        <fullName evidence="2">PadR family transcriptional regulator</fullName>
    </submittedName>
</protein>
<dbReference type="SUPFAM" id="SSF46785">
    <property type="entry name" value="Winged helix' DNA-binding domain"/>
    <property type="match status" value="1"/>
</dbReference>
<comment type="caution">
    <text evidence="2">The sequence shown here is derived from an EMBL/GenBank/DDBJ whole genome shotgun (WGS) entry which is preliminary data.</text>
</comment>
<dbReference type="InterPro" id="IPR005149">
    <property type="entry name" value="Tscrpt_reg_PadR_N"/>
</dbReference>
<dbReference type="InterPro" id="IPR052509">
    <property type="entry name" value="Metal_resp_DNA-bind_regulator"/>
</dbReference>
<dbReference type="PANTHER" id="PTHR33169">
    <property type="entry name" value="PADR-FAMILY TRANSCRIPTIONAL REGULATOR"/>
    <property type="match status" value="1"/>
</dbReference>
<evidence type="ECO:0000313" key="3">
    <source>
        <dbReference type="Proteomes" id="UP001143474"/>
    </source>
</evidence>
<sequence>MVNGRRAVNNPLALAVLAYLMERPMHPYELGKLLKQRQLHKSVNYKHSSLYAVVEQLNRVGYIEPQQTLRDTRRPERTLYTLTPAGQEELRAWMRDLIAAPVKEFRGFEAALALVVVLPPAEVAELLQQREQALEAEAERLDAKIQAPLAPDMDRVFRIEDEYQLALVEAELVFIRRFRERIIVAGDPEFGRFWRTFHST</sequence>
<reference evidence="2" key="1">
    <citation type="journal article" date="2014" name="Int. J. Syst. Evol. Microbiol.">
        <title>Complete genome sequence of Corynebacterium casei LMG S-19264T (=DSM 44701T), isolated from a smear-ripened cheese.</title>
        <authorList>
            <consortium name="US DOE Joint Genome Institute (JGI-PGF)"/>
            <person name="Walter F."/>
            <person name="Albersmeier A."/>
            <person name="Kalinowski J."/>
            <person name="Ruckert C."/>
        </authorList>
    </citation>
    <scope>NUCLEOTIDE SEQUENCE</scope>
    <source>
        <strain evidence="2">VKM Ac-2007</strain>
    </source>
</reference>
<dbReference type="PANTHER" id="PTHR33169:SF27">
    <property type="entry name" value="TRANSCRIPTIONAL REGULATOR PADR FAMILY PROTEIN"/>
    <property type="match status" value="1"/>
</dbReference>
<gene>
    <name evidence="2" type="ORF">GCM10017600_52400</name>
</gene>
<organism evidence="2 3">
    <name type="scientific">Streptosporangium carneum</name>
    <dbReference type="NCBI Taxonomy" id="47481"/>
    <lineage>
        <taxon>Bacteria</taxon>
        <taxon>Bacillati</taxon>
        <taxon>Actinomycetota</taxon>
        <taxon>Actinomycetes</taxon>
        <taxon>Streptosporangiales</taxon>
        <taxon>Streptosporangiaceae</taxon>
        <taxon>Streptosporangium</taxon>
    </lineage>
</organism>
<keyword evidence="3" id="KW-1185">Reference proteome</keyword>
<reference evidence="2" key="2">
    <citation type="submission" date="2023-01" db="EMBL/GenBank/DDBJ databases">
        <authorList>
            <person name="Sun Q."/>
            <person name="Evtushenko L."/>
        </authorList>
    </citation>
    <scope>NUCLEOTIDE SEQUENCE</scope>
    <source>
        <strain evidence="2">VKM Ac-2007</strain>
    </source>
</reference>
<name>A0A9W6MF59_9ACTN</name>
<dbReference type="RefSeq" id="WP_271220186.1">
    <property type="nucleotide sequence ID" value="NZ_BAAAVD010000084.1"/>
</dbReference>
<proteinExistence type="predicted"/>
<evidence type="ECO:0000259" key="1">
    <source>
        <dbReference type="Pfam" id="PF03551"/>
    </source>
</evidence>
<accession>A0A9W6MF59</accession>